<evidence type="ECO:0000256" key="2">
    <source>
        <dbReference type="ARBA" id="ARBA00022857"/>
    </source>
</evidence>
<dbReference type="InterPro" id="IPR020904">
    <property type="entry name" value="Sc_DH/Rdtase_CS"/>
</dbReference>
<dbReference type="RefSeq" id="XP_040716303.1">
    <property type="nucleotide sequence ID" value="XM_040860141.1"/>
</dbReference>
<evidence type="ECO:0000256" key="3">
    <source>
        <dbReference type="ARBA" id="ARBA00023002"/>
    </source>
</evidence>
<dbReference type="PRINTS" id="PR00080">
    <property type="entry name" value="SDRFAMILY"/>
</dbReference>
<comment type="caution">
    <text evidence="4">The sequence shown here is derived from an EMBL/GenBank/DDBJ whole genome shotgun (WGS) entry which is preliminary data.</text>
</comment>
<keyword evidence="3" id="KW-0560">Oxidoreductase</keyword>
<keyword evidence="5" id="KW-1185">Reference proteome</keyword>
<gene>
    <name evidence="4" type="ORF">BCR38DRAFT_432006</name>
</gene>
<dbReference type="PROSITE" id="PS00061">
    <property type="entry name" value="ADH_SHORT"/>
    <property type="match status" value="1"/>
</dbReference>
<dbReference type="EMBL" id="MCFJ01000006">
    <property type="protein sequence ID" value="ORY65151.1"/>
    <property type="molecule type" value="Genomic_DNA"/>
</dbReference>
<dbReference type="SUPFAM" id="SSF51735">
    <property type="entry name" value="NAD(P)-binding Rossmann-fold domains"/>
    <property type="match status" value="1"/>
</dbReference>
<dbReference type="InParanoid" id="A0A1Y2E0S3"/>
<sequence>MMAPETLSLAGKVAIITGSGRESGIGAGIATALDRNGASVVLNYASDPTAPRAASLAKRLQTDCGTKAVAIQADIETQEGADRLVKRSLKELGTDHIDILVNNAGCNLPGTTLETPQENIQKQFSVNVFGAINVIRAVVPHMPSGGRIINVSSITSKLSMHSLPFYTAAKAALDSLTFTWAAEFGRTHGITVNTVSPGPVETDECKKFARDNPEGFKAVQGLIDMTRAADRMGNIEDIADAVLLLVSEKSRWITGQYISVSGGITGN</sequence>
<dbReference type="CDD" id="cd05233">
    <property type="entry name" value="SDR_c"/>
    <property type="match status" value="1"/>
</dbReference>
<proteinExistence type="inferred from homology"/>
<dbReference type="InterPro" id="IPR036291">
    <property type="entry name" value="NAD(P)-bd_dom_sf"/>
</dbReference>
<reference evidence="4 5" key="1">
    <citation type="submission" date="2016-07" db="EMBL/GenBank/DDBJ databases">
        <title>Pervasive Adenine N6-methylation of Active Genes in Fungi.</title>
        <authorList>
            <consortium name="DOE Joint Genome Institute"/>
            <person name="Mondo S.J."/>
            <person name="Dannebaum R.O."/>
            <person name="Kuo R.C."/>
            <person name="Labutti K."/>
            <person name="Haridas S."/>
            <person name="Kuo A."/>
            <person name="Salamov A."/>
            <person name="Ahrendt S.R."/>
            <person name="Lipzen A."/>
            <person name="Sullivan W."/>
            <person name="Andreopoulos W.B."/>
            <person name="Clum A."/>
            <person name="Lindquist E."/>
            <person name="Daum C."/>
            <person name="Ramamoorthy G.K."/>
            <person name="Gryganskyi A."/>
            <person name="Culley D."/>
            <person name="Magnuson J.K."/>
            <person name="James T.Y."/>
            <person name="O'Malley M.A."/>
            <person name="Stajich J.E."/>
            <person name="Spatafora J.W."/>
            <person name="Visel A."/>
            <person name="Grigoriev I.V."/>
        </authorList>
    </citation>
    <scope>NUCLEOTIDE SEQUENCE [LARGE SCALE GENOMIC DNA]</scope>
    <source>
        <strain evidence="4 5">CBS 129021</strain>
    </source>
</reference>
<dbReference type="PRINTS" id="PR00081">
    <property type="entry name" value="GDHRDH"/>
</dbReference>
<dbReference type="Proteomes" id="UP000193689">
    <property type="component" value="Unassembled WGS sequence"/>
</dbReference>
<evidence type="ECO:0000256" key="1">
    <source>
        <dbReference type="ARBA" id="ARBA00006484"/>
    </source>
</evidence>
<comment type="similarity">
    <text evidence="1">Belongs to the short-chain dehydrogenases/reductases (SDR) family.</text>
</comment>
<dbReference type="GO" id="GO:0016491">
    <property type="term" value="F:oxidoreductase activity"/>
    <property type="evidence" value="ECO:0007669"/>
    <property type="project" value="UniProtKB-KW"/>
</dbReference>
<dbReference type="AlphaFoldDB" id="A0A1Y2E0S3"/>
<dbReference type="PANTHER" id="PTHR43639">
    <property type="entry name" value="OXIDOREDUCTASE, SHORT-CHAIN DEHYDROGENASE/REDUCTASE FAMILY (AFU_ORTHOLOGUE AFUA_5G02870)"/>
    <property type="match status" value="1"/>
</dbReference>
<protein>
    <recommendedName>
        <fullName evidence="6">Short chain type dehydrogenase</fullName>
    </recommendedName>
</protein>
<dbReference type="Pfam" id="PF13561">
    <property type="entry name" value="adh_short_C2"/>
    <property type="match status" value="1"/>
</dbReference>
<dbReference type="OrthoDB" id="47007at2759"/>
<evidence type="ECO:0000313" key="5">
    <source>
        <dbReference type="Proteomes" id="UP000193689"/>
    </source>
</evidence>
<dbReference type="InterPro" id="IPR002347">
    <property type="entry name" value="SDR_fam"/>
</dbReference>
<dbReference type="Gene3D" id="3.40.50.720">
    <property type="entry name" value="NAD(P)-binding Rossmann-like Domain"/>
    <property type="match status" value="1"/>
</dbReference>
<evidence type="ECO:0000313" key="4">
    <source>
        <dbReference type="EMBL" id="ORY65151.1"/>
    </source>
</evidence>
<keyword evidence="2" id="KW-0521">NADP</keyword>
<dbReference type="STRING" id="1141098.A0A1Y2E0S3"/>
<accession>A0A1Y2E0S3</accession>
<evidence type="ECO:0008006" key="6">
    <source>
        <dbReference type="Google" id="ProtNLM"/>
    </source>
</evidence>
<dbReference type="PANTHER" id="PTHR43639:SF1">
    <property type="entry name" value="SHORT-CHAIN DEHYDROGENASE_REDUCTASE FAMILY PROTEIN"/>
    <property type="match status" value="1"/>
</dbReference>
<dbReference type="GeneID" id="63776353"/>
<organism evidence="4 5">
    <name type="scientific">Pseudomassariella vexata</name>
    <dbReference type="NCBI Taxonomy" id="1141098"/>
    <lineage>
        <taxon>Eukaryota</taxon>
        <taxon>Fungi</taxon>
        <taxon>Dikarya</taxon>
        <taxon>Ascomycota</taxon>
        <taxon>Pezizomycotina</taxon>
        <taxon>Sordariomycetes</taxon>
        <taxon>Xylariomycetidae</taxon>
        <taxon>Amphisphaeriales</taxon>
        <taxon>Pseudomassariaceae</taxon>
        <taxon>Pseudomassariella</taxon>
    </lineage>
</organism>
<name>A0A1Y2E0S3_9PEZI</name>
<dbReference type="FunFam" id="3.40.50.720:FF:000084">
    <property type="entry name" value="Short-chain dehydrogenase reductase"/>
    <property type="match status" value="1"/>
</dbReference>